<accession>A0ABP7TG30</accession>
<proteinExistence type="predicted"/>
<gene>
    <name evidence="2" type="ORF">GCM10022247_58200</name>
</gene>
<name>A0ABP7TG30_9PSEU</name>
<dbReference type="Proteomes" id="UP001501747">
    <property type="component" value="Unassembled WGS sequence"/>
</dbReference>
<sequence length="295" mass="31626">MTTSSDSSDSSVSIGPVSTETAPSQPRVLLLSSGVREHDWACERLGDDAWLITCSGEETLLADALADMKLRWGVPDRVVPLDGRSIPLAALLRASLGLPAAQADAFVSSDLRQTHQRAVAAGLRTVQLLDRAELEDWDFRTAVFAKPVQRGAAPARRLTSSYDLADLDPGVDMLFEEWVVAPVCHVEGIAVDGRIAAARLFYYVGPGAGRVTVTDEIALDRLTEAAADVVAGLALPDGAFHIELFDLPTNPMLLDVVVPLAPAEDRSRNKNCIASRAPQRARATVTLEAFRFTAA</sequence>
<dbReference type="EMBL" id="BAABAL010000019">
    <property type="protein sequence ID" value="GAA4025824.1"/>
    <property type="molecule type" value="Genomic_DNA"/>
</dbReference>
<evidence type="ECO:0000313" key="3">
    <source>
        <dbReference type="Proteomes" id="UP001501747"/>
    </source>
</evidence>
<protein>
    <recommendedName>
        <fullName evidence="4">ATP-grasp domain-containing protein</fullName>
    </recommendedName>
</protein>
<feature type="region of interest" description="Disordered" evidence="1">
    <location>
        <begin position="1"/>
        <end position="21"/>
    </location>
</feature>
<reference evidence="3" key="1">
    <citation type="journal article" date="2019" name="Int. J. Syst. Evol. Microbiol.">
        <title>The Global Catalogue of Microorganisms (GCM) 10K type strain sequencing project: providing services to taxonomists for standard genome sequencing and annotation.</title>
        <authorList>
            <consortium name="The Broad Institute Genomics Platform"/>
            <consortium name="The Broad Institute Genome Sequencing Center for Infectious Disease"/>
            <person name="Wu L."/>
            <person name="Ma J."/>
        </authorList>
    </citation>
    <scope>NUCLEOTIDE SEQUENCE [LARGE SCALE GENOMIC DNA]</scope>
    <source>
        <strain evidence="3">JCM 17342</strain>
    </source>
</reference>
<evidence type="ECO:0008006" key="4">
    <source>
        <dbReference type="Google" id="ProtNLM"/>
    </source>
</evidence>
<evidence type="ECO:0000256" key="1">
    <source>
        <dbReference type="SAM" id="MobiDB-lite"/>
    </source>
</evidence>
<keyword evidence="3" id="KW-1185">Reference proteome</keyword>
<feature type="compositionally biased region" description="Low complexity" evidence="1">
    <location>
        <begin position="1"/>
        <end position="13"/>
    </location>
</feature>
<organism evidence="2 3">
    <name type="scientific">Allokutzneria multivorans</name>
    <dbReference type="NCBI Taxonomy" id="1142134"/>
    <lineage>
        <taxon>Bacteria</taxon>
        <taxon>Bacillati</taxon>
        <taxon>Actinomycetota</taxon>
        <taxon>Actinomycetes</taxon>
        <taxon>Pseudonocardiales</taxon>
        <taxon>Pseudonocardiaceae</taxon>
        <taxon>Allokutzneria</taxon>
    </lineage>
</organism>
<evidence type="ECO:0000313" key="2">
    <source>
        <dbReference type="EMBL" id="GAA4025824.1"/>
    </source>
</evidence>
<comment type="caution">
    <text evidence="2">The sequence shown here is derived from an EMBL/GenBank/DDBJ whole genome shotgun (WGS) entry which is preliminary data.</text>
</comment>
<dbReference type="RefSeq" id="WP_344881576.1">
    <property type="nucleotide sequence ID" value="NZ_BAABAL010000019.1"/>
</dbReference>